<feature type="binding site" evidence="11">
    <location>
        <position position="36"/>
    </location>
    <ligand>
        <name>Zn(2+)</name>
        <dbReference type="ChEBI" id="CHEBI:29105"/>
        <label>1</label>
    </ligand>
</feature>
<dbReference type="InterPro" id="IPR021190">
    <property type="entry name" value="Pept_M10A"/>
</dbReference>
<accession>A0A8J5JLG5</accession>
<dbReference type="SMART" id="SM00120">
    <property type="entry name" value="HX"/>
    <property type="match status" value="4"/>
</dbReference>
<dbReference type="Proteomes" id="UP000747542">
    <property type="component" value="Unassembled WGS sequence"/>
</dbReference>
<keyword evidence="16" id="KW-1185">Reference proteome</keyword>
<feature type="domain" description="Peptidase metallopeptidase" evidence="14">
    <location>
        <begin position="2"/>
        <end position="108"/>
    </location>
</feature>
<dbReference type="InterPro" id="IPR024079">
    <property type="entry name" value="MetalloPept_cat_dom_sf"/>
</dbReference>
<evidence type="ECO:0000256" key="13">
    <source>
        <dbReference type="SAM" id="MobiDB-lite"/>
    </source>
</evidence>
<evidence type="ECO:0000256" key="1">
    <source>
        <dbReference type="ARBA" id="ARBA00010370"/>
    </source>
</evidence>
<dbReference type="PANTHER" id="PTHR10201">
    <property type="entry name" value="MATRIX METALLOPROTEINASE"/>
    <property type="match status" value="1"/>
</dbReference>
<feature type="binding site" evidence="11">
    <location>
        <position position="216"/>
    </location>
    <ligand>
        <name>Ca(2+)</name>
        <dbReference type="ChEBI" id="CHEBI:29108"/>
        <label>4</label>
    </ligand>
</feature>
<feature type="binding site" evidence="10">
    <location>
        <position position="63"/>
    </location>
    <ligand>
        <name>Zn(2+)</name>
        <dbReference type="ChEBI" id="CHEBI:29105"/>
        <label>2</label>
        <note>catalytic</note>
    </ligand>
</feature>
<feature type="binding site" evidence="11">
    <location>
        <position position="15"/>
    </location>
    <ligand>
        <name>Ca(2+)</name>
        <dbReference type="ChEBI" id="CHEBI:29108"/>
        <label>3</label>
    </ligand>
</feature>
<feature type="binding site" evidence="11">
    <location>
        <position position="39"/>
    </location>
    <ligand>
        <name>Ca(2+)</name>
        <dbReference type="ChEBI" id="CHEBI:29108"/>
        <label>1</label>
    </ligand>
</feature>
<evidence type="ECO:0000256" key="10">
    <source>
        <dbReference type="PIRSR" id="PIRSR001191-2"/>
    </source>
</evidence>
<evidence type="ECO:0000256" key="7">
    <source>
        <dbReference type="ARBA" id="ARBA00023049"/>
    </source>
</evidence>
<gene>
    <name evidence="15" type="primary">MMP24-L</name>
    <name evidence="15" type="ORF">Hamer_G026795</name>
</gene>
<organism evidence="15 16">
    <name type="scientific">Homarus americanus</name>
    <name type="common">American lobster</name>
    <dbReference type="NCBI Taxonomy" id="6706"/>
    <lineage>
        <taxon>Eukaryota</taxon>
        <taxon>Metazoa</taxon>
        <taxon>Ecdysozoa</taxon>
        <taxon>Arthropoda</taxon>
        <taxon>Crustacea</taxon>
        <taxon>Multicrustacea</taxon>
        <taxon>Malacostraca</taxon>
        <taxon>Eumalacostraca</taxon>
        <taxon>Eucarida</taxon>
        <taxon>Decapoda</taxon>
        <taxon>Pleocyemata</taxon>
        <taxon>Astacidea</taxon>
        <taxon>Nephropoidea</taxon>
        <taxon>Nephropidae</taxon>
        <taxon>Homarus</taxon>
    </lineage>
</organism>
<dbReference type="GO" id="GO:0031012">
    <property type="term" value="C:extracellular matrix"/>
    <property type="evidence" value="ECO:0007669"/>
    <property type="project" value="InterPro"/>
</dbReference>
<dbReference type="GO" id="GO:0005615">
    <property type="term" value="C:extracellular space"/>
    <property type="evidence" value="ECO:0007669"/>
    <property type="project" value="TreeGrafter"/>
</dbReference>
<keyword evidence="3 10" id="KW-0479">Metal-binding</keyword>
<proteinExistence type="inferred from homology"/>
<feature type="compositionally biased region" description="Pro residues" evidence="13">
    <location>
        <begin position="140"/>
        <end position="156"/>
    </location>
</feature>
<feature type="binding site" evidence="11">
    <location>
        <position position="10"/>
    </location>
    <ligand>
        <name>Zn(2+)</name>
        <dbReference type="ChEBI" id="CHEBI:29105"/>
        <label>1</label>
    </ligand>
</feature>
<dbReference type="PRINTS" id="PR00138">
    <property type="entry name" value="MATRIXIN"/>
</dbReference>
<dbReference type="SUPFAM" id="SSF55486">
    <property type="entry name" value="Metalloproteases ('zincins'), catalytic domain"/>
    <property type="match status" value="1"/>
</dbReference>
<dbReference type="CDD" id="cd00094">
    <property type="entry name" value="HX"/>
    <property type="match status" value="1"/>
</dbReference>
<dbReference type="PROSITE" id="PS51642">
    <property type="entry name" value="HEMOPEXIN_2"/>
    <property type="match status" value="3"/>
</dbReference>
<feature type="binding site" evidence="11">
    <location>
        <position position="41"/>
    </location>
    <ligand>
        <name>Ca(2+)</name>
        <dbReference type="ChEBI" id="CHEBI:29108"/>
        <label>3</label>
    </ligand>
</feature>
<keyword evidence="6 10" id="KW-0862">Zinc</keyword>
<dbReference type="GO" id="GO:0030198">
    <property type="term" value="P:extracellular matrix organization"/>
    <property type="evidence" value="ECO:0007669"/>
    <property type="project" value="TreeGrafter"/>
</dbReference>
<dbReference type="GO" id="GO:0006508">
    <property type="term" value="P:proteolysis"/>
    <property type="evidence" value="ECO:0007669"/>
    <property type="project" value="UniProtKB-KW"/>
</dbReference>
<dbReference type="Pfam" id="PF00413">
    <property type="entry name" value="Peptidase_M10"/>
    <property type="match status" value="1"/>
</dbReference>
<dbReference type="AlphaFoldDB" id="A0A8J5JLG5"/>
<feature type="binding site" evidence="11">
    <location>
        <position position="38"/>
    </location>
    <ligand>
        <name>Ca(2+)</name>
        <dbReference type="ChEBI" id="CHEBI:29108"/>
        <label>3</label>
    </ligand>
</feature>
<evidence type="ECO:0000256" key="2">
    <source>
        <dbReference type="ARBA" id="ARBA00022670"/>
    </source>
</evidence>
<comment type="cofactor">
    <cofactor evidence="11">
        <name>Zn(2+)</name>
        <dbReference type="ChEBI" id="CHEBI:29105"/>
    </cofactor>
    <text evidence="11">Binds 2 Zn(2+) ions per subunit.</text>
</comment>
<name>A0A8J5JLG5_HOMAM</name>
<comment type="similarity">
    <text evidence="1">Belongs to the peptidase M10A family.</text>
</comment>
<feature type="binding site" evidence="11">
    <location>
        <position position="34"/>
    </location>
    <ligand>
        <name>Ca(2+)</name>
        <dbReference type="ChEBI" id="CHEBI:29108"/>
        <label>2</label>
    </ligand>
</feature>
<feature type="region of interest" description="Disordered" evidence="13">
    <location>
        <begin position="130"/>
        <end position="211"/>
    </location>
</feature>
<evidence type="ECO:0000313" key="16">
    <source>
        <dbReference type="Proteomes" id="UP000747542"/>
    </source>
</evidence>
<evidence type="ECO:0000256" key="11">
    <source>
        <dbReference type="PIRSR" id="PIRSR621190-2"/>
    </source>
</evidence>
<feature type="binding site" evidence="10">
    <location>
        <position position="73"/>
    </location>
    <ligand>
        <name>Zn(2+)</name>
        <dbReference type="ChEBI" id="CHEBI:29105"/>
        <label>2</label>
        <note>catalytic</note>
    </ligand>
</feature>
<evidence type="ECO:0000256" key="5">
    <source>
        <dbReference type="ARBA" id="ARBA00022801"/>
    </source>
</evidence>
<dbReference type="PANTHER" id="PTHR10201:SF294">
    <property type="entry name" value="MATRIX METALLOPROTEINASE 16"/>
    <property type="match status" value="1"/>
</dbReference>
<reference evidence="15" key="1">
    <citation type="journal article" date="2021" name="Sci. Adv.">
        <title>The American lobster genome reveals insights on longevity, neural, and immune adaptations.</title>
        <authorList>
            <person name="Polinski J.M."/>
            <person name="Zimin A.V."/>
            <person name="Clark K.F."/>
            <person name="Kohn A.B."/>
            <person name="Sadowski N."/>
            <person name="Timp W."/>
            <person name="Ptitsyn A."/>
            <person name="Khanna P."/>
            <person name="Romanova D.Y."/>
            <person name="Williams P."/>
            <person name="Greenwood S.J."/>
            <person name="Moroz L.L."/>
            <person name="Walt D.R."/>
            <person name="Bodnar A.G."/>
        </authorList>
    </citation>
    <scope>NUCLEOTIDE SEQUENCE</scope>
    <source>
        <strain evidence="15">GMGI-L3</strain>
    </source>
</reference>
<evidence type="ECO:0000313" key="15">
    <source>
        <dbReference type="EMBL" id="KAG7159706.1"/>
    </source>
</evidence>
<keyword evidence="5" id="KW-0378">Hydrolase</keyword>
<evidence type="ECO:0000256" key="12">
    <source>
        <dbReference type="PROSITE-ProRule" id="PRU01011"/>
    </source>
</evidence>
<feature type="binding site" evidence="11">
    <location>
        <position position="23"/>
    </location>
    <ligand>
        <name>Zn(2+)</name>
        <dbReference type="ChEBI" id="CHEBI:29105"/>
        <label>1</label>
    </ligand>
</feature>
<feature type="binding site" evidence="11">
    <location>
        <position position="41"/>
    </location>
    <ligand>
        <name>Ca(2+)</name>
        <dbReference type="ChEBI" id="CHEBI:29108"/>
        <label>1</label>
    </ligand>
</feature>
<comment type="caution">
    <text evidence="15">The sequence shown here is derived from an EMBL/GenBank/DDBJ whole genome shotgun (WGS) entry which is preliminary data.</text>
</comment>
<dbReference type="Pfam" id="PF00045">
    <property type="entry name" value="Hemopexin"/>
    <property type="match status" value="2"/>
</dbReference>
<feature type="binding site" evidence="11">
    <location>
        <position position="16"/>
    </location>
    <ligand>
        <name>Ca(2+)</name>
        <dbReference type="ChEBI" id="CHEBI:29108"/>
        <label>3</label>
    </ligand>
</feature>
<dbReference type="InterPro" id="IPR000585">
    <property type="entry name" value="Hemopexin-like_dom"/>
</dbReference>
<dbReference type="InterPro" id="IPR006026">
    <property type="entry name" value="Peptidase_Metallo"/>
</dbReference>
<comment type="cofactor">
    <cofactor evidence="11">
        <name>Ca(2+)</name>
        <dbReference type="ChEBI" id="CHEBI:29108"/>
    </cofactor>
    <text evidence="11">Can bind about 5 Ca(2+) ions per subunit.</text>
</comment>
<evidence type="ECO:0000256" key="9">
    <source>
        <dbReference type="PIRSR" id="PIRSR001191-1"/>
    </source>
</evidence>
<dbReference type="SMART" id="SM00235">
    <property type="entry name" value="ZnMc"/>
    <property type="match status" value="1"/>
</dbReference>
<feature type="binding site" evidence="11">
    <location>
        <position position="312"/>
    </location>
    <ligand>
        <name>Ca(2+)</name>
        <dbReference type="ChEBI" id="CHEBI:29108"/>
        <label>5</label>
    </ligand>
</feature>
<dbReference type="InterPro" id="IPR036375">
    <property type="entry name" value="Hemopexin-like_dom_sf"/>
</dbReference>
<feature type="compositionally biased region" description="Low complexity" evidence="13">
    <location>
        <begin position="157"/>
        <end position="189"/>
    </location>
</feature>
<keyword evidence="8" id="KW-0865">Zymogen</keyword>
<evidence type="ECO:0000256" key="4">
    <source>
        <dbReference type="ARBA" id="ARBA00022737"/>
    </source>
</evidence>
<dbReference type="Gene3D" id="2.110.10.10">
    <property type="entry name" value="Hemopexin-like domain"/>
    <property type="match status" value="1"/>
</dbReference>
<dbReference type="InterPro" id="IPR001818">
    <property type="entry name" value="Pept_M10_metallopeptidase"/>
</dbReference>
<evidence type="ECO:0000256" key="8">
    <source>
        <dbReference type="ARBA" id="ARBA00023145"/>
    </source>
</evidence>
<protein>
    <submittedName>
        <fullName evidence="15">Matrix metalloproteinase-24-like</fullName>
    </submittedName>
</protein>
<dbReference type="GO" id="GO:0008270">
    <property type="term" value="F:zinc ion binding"/>
    <property type="evidence" value="ECO:0007669"/>
    <property type="project" value="InterPro"/>
</dbReference>
<dbReference type="GO" id="GO:0030574">
    <property type="term" value="P:collagen catabolic process"/>
    <property type="evidence" value="ECO:0007669"/>
    <property type="project" value="TreeGrafter"/>
</dbReference>
<feature type="binding site" evidence="11">
    <location>
        <position position="32"/>
    </location>
    <ligand>
        <name>Ca(2+)</name>
        <dbReference type="ChEBI" id="CHEBI:29108"/>
        <label>2</label>
    </ligand>
</feature>
<feature type="active site" evidence="9">
    <location>
        <position position="64"/>
    </location>
</feature>
<feature type="binding site" evidence="11">
    <location>
        <position position="266"/>
    </location>
    <ligand>
        <name>Ca(2+)</name>
        <dbReference type="ChEBI" id="CHEBI:29108"/>
        <label>4</label>
    </ligand>
</feature>
<sequence length="437" mass="49729">MKMMNKLGSDGYIFDGPGRVLAHAFYPGPRIGGDLHFDDSENFVAHHLREKYKGKSLLITAAHELGHSLGLRHSDVENALMAPYYQDFPEDLKLPFDDKYGIQTLYGRPQSHYTTATLRPPTTPYITPFLPRTTPYKPQTLPPVTLPTNPHFPPTKPTTTPTTKPTTTPATKPTTTPTTKPTTTPTKPIKPSDDVPCPAGDPPQDGPPDTCDTDFDAVIKFHGEFYFFKDGYYWRISRKGYMYKNESPNRIWNRFPGLPTSMRRVDAVYVSRENTLIFFGGSSYYELGRSLRLKTTGKLTDLGVNVSYLDTAMVWGHNGRIYLFSGDHYWRLGTDGRAEPDYPRDVTVWRGLPRNYSAAFTVRSSTYFLSGHVFWSFDSLKMRISEPPSLIAPYWFSCPYYKQNKLRHCFPSSAPMTHPNHLLHLYIWIAILCLTSL</sequence>
<evidence type="ECO:0000259" key="14">
    <source>
        <dbReference type="SMART" id="SM00235"/>
    </source>
</evidence>
<feature type="repeat" description="Hemopexin" evidence="12">
    <location>
        <begin position="306"/>
        <end position="352"/>
    </location>
</feature>
<feature type="repeat" description="Hemopexin" evidence="12">
    <location>
        <begin position="208"/>
        <end position="258"/>
    </location>
</feature>
<dbReference type="InterPro" id="IPR018487">
    <property type="entry name" value="Hemopexin-like_repeat"/>
</dbReference>
<feature type="repeat" description="Hemopexin" evidence="12">
    <location>
        <begin position="353"/>
        <end position="398"/>
    </location>
</feature>
<dbReference type="EMBL" id="JAHLQT010032692">
    <property type="protein sequence ID" value="KAG7159706.1"/>
    <property type="molecule type" value="Genomic_DNA"/>
</dbReference>
<evidence type="ECO:0000256" key="3">
    <source>
        <dbReference type="ARBA" id="ARBA00022723"/>
    </source>
</evidence>
<dbReference type="GO" id="GO:0004222">
    <property type="term" value="F:metalloendopeptidase activity"/>
    <property type="evidence" value="ECO:0007669"/>
    <property type="project" value="InterPro"/>
</dbReference>
<dbReference type="Gene3D" id="3.40.390.10">
    <property type="entry name" value="Collagenase (Catalytic Domain)"/>
    <property type="match status" value="1"/>
</dbReference>
<feature type="binding site" evidence="11">
    <location>
        <position position="81"/>
    </location>
    <ligand>
        <name>Zn(2+)</name>
        <dbReference type="ChEBI" id="CHEBI:29105"/>
        <label>2</label>
        <note>catalytic</note>
    </ligand>
</feature>
<keyword evidence="2" id="KW-0645">Protease</keyword>
<keyword evidence="4" id="KW-0677">Repeat</keyword>
<keyword evidence="7" id="KW-0482">Metalloprotease</keyword>
<keyword evidence="11" id="KW-0106">Calcium</keyword>
<dbReference type="PIRSF" id="PIRSF001191">
    <property type="entry name" value="Peptidase_M10A_matrix"/>
    <property type="match status" value="1"/>
</dbReference>
<evidence type="ECO:0000256" key="6">
    <source>
        <dbReference type="ARBA" id="ARBA00022833"/>
    </source>
</evidence>
<feature type="binding site" evidence="10">
    <location>
        <position position="67"/>
    </location>
    <ligand>
        <name>Zn(2+)</name>
        <dbReference type="ChEBI" id="CHEBI:29105"/>
        <label>2</label>
        <note>catalytic</note>
    </ligand>
</feature>
<dbReference type="SUPFAM" id="SSF50923">
    <property type="entry name" value="Hemopexin-like domain"/>
    <property type="match status" value="1"/>
</dbReference>